<evidence type="ECO:0000256" key="6">
    <source>
        <dbReference type="ARBA" id="ARBA00023136"/>
    </source>
</evidence>
<feature type="domain" description="TonB-dependent receptor plug" evidence="9">
    <location>
        <begin position="113"/>
        <end position="222"/>
    </location>
</feature>
<evidence type="ECO:0000256" key="4">
    <source>
        <dbReference type="ARBA" id="ARBA00022692"/>
    </source>
</evidence>
<evidence type="ECO:0000256" key="3">
    <source>
        <dbReference type="ARBA" id="ARBA00022452"/>
    </source>
</evidence>
<keyword evidence="3" id="KW-1134">Transmembrane beta strand</keyword>
<evidence type="ECO:0000313" key="11">
    <source>
        <dbReference type="Proteomes" id="UP000215214"/>
    </source>
</evidence>
<dbReference type="Pfam" id="PF07715">
    <property type="entry name" value="Plug"/>
    <property type="match status" value="1"/>
</dbReference>
<reference evidence="10 11" key="1">
    <citation type="submission" date="2017-07" db="EMBL/GenBank/DDBJ databases">
        <authorList>
            <person name="Sun Z.S."/>
            <person name="Albrecht U."/>
            <person name="Echele G."/>
            <person name="Lee C.C."/>
        </authorList>
    </citation>
    <scope>NUCLEOTIDE SEQUENCE [LARGE SCALE GENOMIC DNA]</scope>
    <source>
        <strain evidence="11">type strain: KCTC 22618</strain>
    </source>
</reference>
<dbReference type="EMBL" id="LT899436">
    <property type="protein sequence ID" value="SNR13930.1"/>
    <property type="molecule type" value="Genomic_DNA"/>
</dbReference>
<organism evidence="10 11">
    <name type="scientific">Tenacibaculum jejuense</name>
    <dbReference type="NCBI Taxonomy" id="584609"/>
    <lineage>
        <taxon>Bacteria</taxon>
        <taxon>Pseudomonadati</taxon>
        <taxon>Bacteroidota</taxon>
        <taxon>Flavobacteriia</taxon>
        <taxon>Flavobacteriales</taxon>
        <taxon>Flavobacteriaceae</taxon>
        <taxon>Tenacibaculum</taxon>
    </lineage>
</organism>
<keyword evidence="5 8" id="KW-0732">Signal</keyword>
<dbReference type="GO" id="GO:0044718">
    <property type="term" value="P:siderophore transmembrane transport"/>
    <property type="evidence" value="ECO:0007669"/>
    <property type="project" value="TreeGrafter"/>
</dbReference>
<dbReference type="Gene3D" id="2.40.170.20">
    <property type="entry name" value="TonB-dependent receptor, beta-barrel domain"/>
    <property type="match status" value="1"/>
</dbReference>
<dbReference type="Gene3D" id="2.60.40.1120">
    <property type="entry name" value="Carboxypeptidase-like, regulatory domain"/>
    <property type="match status" value="1"/>
</dbReference>
<accession>A0A238U6C7</accession>
<dbReference type="InterPro" id="IPR036942">
    <property type="entry name" value="Beta-barrel_TonB_sf"/>
</dbReference>
<dbReference type="InterPro" id="IPR039426">
    <property type="entry name" value="TonB-dep_rcpt-like"/>
</dbReference>
<dbReference type="GO" id="GO:0009279">
    <property type="term" value="C:cell outer membrane"/>
    <property type="evidence" value="ECO:0007669"/>
    <property type="project" value="UniProtKB-SubCell"/>
</dbReference>
<comment type="subcellular location">
    <subcellularLocation>
        <location evidence="1">Cell outer membrane</location>
        <topology evidence="1">Multi-pass membrane protein</topology>
    </subcellularLocation>
</comment>
<evidence type="ECO:0000256" key="7">
    <source>
        <dbReference type="ARBA" id="ARBA00023237"/>
    </source>
</evidence>
<dbReference type="Proteomes" id="UP000215214">
    <property type="component" value="Chromosome TJEJU"/>
</dbReference>
<evidence type="ECO:0000256" key="1">
    <source>
        <dbReference type="ARBA" id="ARBA00004571"/>
    </source>
</evidence>
<gene>
    <name evidence="10" type="ORF">TJEJU_0122</name>
</gene>
<keyword evidence="7" id="KW-0998">Cell outer membrane</keyword>
<dbReference type="AlphaFoldDB" id="A0A238U6C7"/>
<dbReference type="SUPFAM" id="SSF49464">
    <property type="entry name" value="Carboxypeptidase regulatory domain-like"/>
    <property type="match status" value="1"/>
</dbReference>
<dbReference type="PANTHER" id="PTHR30069:SF29">
    <property type="entry name" value="HEMOGLOBIN AND HEMOGLOBIN-HAPTOGLOBIN-BINDING PROTEIN 1-RELATED"/>
    <property type="match status" value="1"/>
</dbReference>
<proteinExistence type="predicted"/>
<dbReference type="GO" id="GO:0015344">
    <property type="term" value="F:siderophore uptake transmembrane transporter activity"/>
    <property type="evidence" value="ECO:0007669"/>
    <property type="project" value="TreeGrafter"/>
</dbReference>
<feature type="chain" id="PRO_5012195728" evidence="8">
    <location>
        <begin position="20"/>
        <end position="940"/>
    </location>
</feature>
<dbReference type="Gene3D" id="2.170.130.10">
    <property type="entry name" value="TonB-dependent receptor, plug domain"/>
    <property type="match status" value="1"/>
</dbReference>
<keyword evidence="11" id="KW-1185">Reference proteome</keyword>
<evidence type="ECO:0000313" key="10">
    <source>
        <dbReference type="EMBL" id="SNR13930.1"/>
    </source>
</evidence>
<keyword evidence="6" id="KW-0472">Membrane</keyword>
<dbReference type="PANTHER" id="PTHR30069">
    <property type="entry name" value="TONB-DEPENDENT OUTER MEMBRANE RECEPTOR"/>
    <property type="match status" value="1"/>
</dbReference>
<dbReference type="InterPro" id="IPR012910">
    <property type="entry name" value="Plug_dom"/>
</dbReference>
<keyword evidence="2" id="KW-0813">Transport</keyword>
<evidence type="ECO:0000259" key="9">
    <source>
        <dbReference type="Pfam" id="PF07715"/>
    </source>
</evidence>
<keyword evidence="4" id="KW-0812">Transmembrane</keyword>
<dbReference type="InterPro" id="IPR008969">
    <property type="entry name" value="CarboxyPept-like_regulatory"/>
</dbReference>
<evidence type="ECO:0000256" key="5">
    <source>
        <dbReference type="ARBA" id="ARBA00022729"/>
    </source>
</evidence>
<evidence type="ECO:0000256" key="2">
    <source>
        <dbReference type="ARBA" id="ARBA00022448"/>
    </source>
</evidence>
<protein>
    <submittedName>
        <fullName evidence="10">Probable TonB-dependent outer membrane receptor</fullName>
    </submittedName>
</protein>
<feature type="signal peptide" evidence="8">
    <location>
        <begin position="1"/>
        <end position="19"/>
    </location>
</feature>
<evidence type="ECO:0000256" key="8">
    <source>
        <dbReference type="SAM" id="SignalP"/>
    </source>
</evidence>
<keyword evidence="10" id="KW-0675">Receptor</keyword>
<dbReference type="Pfam" id="PF13715">
    <property type="entry name" value="CarbopepD_reg_2"/>
    <property type="match status" value="1"/>
</dbReference>
<dbReference type="KEGG" id="tje:TJEJU_0122"/>
<name>A0A238U6C7_9FLAO</name>
<dbReference type="SUPFAM" id="SSF56935">
    <property type="entry name" value="Porins"/>
    <property type="match status" value="1"/>
</dbReference>
<dbReference type="InterPro" id="IPR037066">
    <property type="entry name" value="Plug_dom_sf"/>
</dbReference>
<sequence length="940" mass="104209">MVKKLLMLLFISSSYFLFAQTEVKGLVFDEYLEPFPGATVKTSEGKTTSSNFDGEFVIKVKKFPVTITVSLVGYQTENIQVTSADDDLNVILKETLGLDQVVVSASRTPERVIESPVTIERIGANEIKNTPSVNFYESLGNLKGIDVLADSYNVKTINSNRGFANTLNVRFIQLVDGAETTVPILDYSFGNTFGLNELDVKNVEILPGAASALYGANAFNGILLMTSKNPFDDAGVSTYFKTGVTTQEDRGQSQFYDVGIRLAHKFSDTFAAKANFTYSAGEEWLANDKRNSTGQGGDIIEGTPDVNGLDYDGVNVYGDEISLPLTRIARIAGVTDPALLGAFEGINIARRGYAESELLLGDTDAKSLLFDAGLYFRPWKDDTEIILSSKFNLLDNYLHASNRYIQKGAFIKQYKLEVKGDNYFVRGYLSRNNAGQTWDSRLAGIALNDRWLNNQNYYGQFASEFFQLISPLNPNALPIEQAALEARSRVEANRLQPGTDAFRAAVTDITNTPVSEGGAKLVDNSGFLNVDANYNFADKVDFANIQVGGSYRKYFLDSGGEIYTDDNGEIAYRQFGIYTQLQKKLLDDRLKLTGTVRYDKSDNFDGNFSPRFSVSYAAGEKRDHNFRFAFQTGFRNPTTQDQYIGLQLGADRVFLGSVEENLGREVTEVTSRAFTNFTTTLSGEDAFSNSYTASSIERFAQTGNDSDLEKAELNFVTPEIVRSFELGYRGAVNLADNLFEFDIVGFYNLHTDFITTRDVFVPFYGTVNSTDVPAGAPANGIDAIRNQDILRYVIRTNTDSEIDTYGFSAGFNTKVFNGFDLGASYAFADFKSDGKDPEFKESFNTPKHKVKVQFGHSRLFKNFGFNINARWQDAFLYESFFIDAIVEERTVLDAQINYGIPALKSIFKVGGTNLGGKDYVSVPGTGTIGSQYYISWVINN</sequence>